<feature type="transmembrane region" description="Helical" evidence="1">
    <location>
        <begin position="167"/>
        <end position="188"/>
    </location>
</feature>
<proteinExistence type="predicted"/>
<feature type="transmembrane region" description="Helical" evidence="1">
    <location>
        <begin position="52"/>
        <end position="75"/>
    </location>
</feature>
<feature type="transmembrane region" description="Helical" evidence="1">
    <location>
        <begin position="134"/>
        <end position="155"/>
    </location>
</feature>
<feature type="transmembrane region" description="Helical" evidence="1">
    <location>
        <begin position="18"/>
        <end position="40"/>
    </location>
</feature>
<dbReference type="OrthoDB" id="1707305at2"/>
<gene>
    <name evidence="2" type="ORF">BN997_03157</name>
</gene>
<protein>
    <submittedName>
        <fullName evidence="2">ABC-2 family transporter protein</fullName>
    </submittedName>
</protein>
<reference evidence="2 3" key="1">
    <citation type="submission" date="2014-11" db="EMBL/GenBank/DDBJ databases">
        <authorList>
            <person name="Urmite Genomes Urmite Genomes"/>
        </authorList>
    </citation>
    <scope>NUCLEOTIDE SEQUENCE [LARGE SCALE GENOMIC DNA]</scope>
    <source>
        <strain evidence="2 3">Oc5</strain>
    </source>
</reference>
<accession>A0A0A1MUR0</accession>
<organism evidence="2 3">
    <name type="scientific">Oceanobacillus oncorhynchi</name>
    <dbReference type="NCBI Taxonomy" id="545501"/>
    <lineage>
        <taxon>Bacteria</taxon>
        <taxon>Bacillati</taxon>
        <taxon>Bacillota</taxon>
        <taxon>Bacilli</taxon>
        <taxon>Bacillales</taxon>
        <taxon>Bacillaceae</taxon>
        <taxon>Oceanobacillus</taxon>
    </lineage>
</organism>
<dbReference type="Proteomes" id="UP000040453">
    <property type="component" value="Unassembled WGS sequence"/>
</dbReference>
<evidence type="ECO:0000313" key="3">
    <source>
        <dbReference type="Proteomes" id="UP000040453"/>
    </source>
</evidence>
<sequence length="249" mass="28157">MINYLKSENYRILHRKSLYLTTAIFFLLITGAAFCLYFFSSVDADFRYGTSSFFYSNVIGMGIQIIIISYLYNSILTGKDIMLTKQAISFGISRSVIFWSKLLVTLGYFLLVCAAGLLLMIGLGQSLFAEDQGVVSNFFIASFNMLPIVLSGFILIHALKMLKIADIYNIIIVAVIYIFFDDVLLLIFRQVNGLNELYTFAPGALLTDNLMHFMNQSVQLDYRYWVTGAVISIIALWIGAGRFTKQDMD</sequence>
<dbReference type="EMBL" id="CDGG01000001">
    <property type="protein sequence ID" value="CEI83252.1"/>
    <property type="molecule type" value="Genomic_DNA"/>
</dbReference>
<feature type="transmembrane region" description="Helical" evidence="1">
    <location>
        <begin position="96"/>
        <end position="122"/>
    </location>
</feature>
<evidence type="ECO:0000256" key="1">
    <source>
        <dbReference type="SAM" id="Phobius"/>
    </source>
</evidence>
<keyword evidence="1" id="KW-0472">Membrane</keyword>
<evidence type="ECO:0000313" key="2">
    <source>
        <dbReference type="EMBL" id="CEI83252.1"/>
    </source>
</evidence>
<dbReference type="AlphaFoldDB" id="A0A0A1MUR0"/>
<keyword evidence="1" id="KW-1133">Transmembrane helix</keyword>
<dbReference type="STRING" id="545501.BN997_03157"/>
<keyword evidence="3" id="KW-1185">Reference proteome</keyword>
<feature type="transmembrane region" description="Helical" evidence="1">
    <location>
        <begin position="222"/>
        <end position="240"/>
    </location>
</feature>
<name>A0A0A1MUR0_9BACI</name>
<keyword evidence="1" id="KW-0812">Transmembrane</keyword>
<dbReference type="RefSeq" id="WP_042533540.1">
    <property type="nucleotide sequence ID" value="NZ_CDGG01000001.1"/>
</dbReference>